<dbReference type="SUPFAM" id="SSF47741">
    <property type="entry name" value="CO dehydrogenase ISP C-domain like"/>
    <property type="match status" value="1"/>
</dbReference>
<feature type="binding site" evidence="9">
    <location>
        <position position="142"/>
    </location>
    <ligand>
        <name>[2Fe-2S] cluster</name>
        <dbReference type="ChEBI" id="CHEBI:190135"/>
        <label>2</label>
    </ligand>
</feature>
<evidence type="ECO:0000256" key="10">
    <source>
        <dbReference type="SAM" id="MobiDB-lite"/>
    </source>
</evidence>
<dbReference type="InterPro" id="IPR036318">
    <property type="entry name" value="FAD-bd_PCMH-like_sf"/>
</dbReference>
<feature type="binding site" evidence="9">
    <location>
        <position position="874"/>
    </location>
    <ligand>
        <name>Mo-molybdopterin</name>
        <dbReference type="ChEBI" id="CHEBI:71302"/>
    </ligand>
    <ligandPart>
        <name>Mo</name>
        <dbReference type="ChEBI" id="CHEBI:28685"/>
    </ligandPart>
</feature>
<feature type="binding site" evidence="9">
    <location>
        <position position="1156"/>
    </location>
    <ligand>
        <name>Mo-molybdopterin</name>
        <dbReference type="ChEBI" id="CHEBI:71302"/>
    </ligand>
    <ligandPart>
        <name>Mo</name>
        <dbReference type="ChEBI" id="CHEBI:28685"/>
    </ligandPart>
</feature>
<comment type="cofactor">
    <cofactor evidence="1 8">
        <name>FAD</name>
        <dbReference type="ChEBI" id="CHEBI:57692"/>
    </cofactor>
</comment>
<dbReference type="SUPFAM" id="SSF56003">
    <property type="entry name" value="Molybdenum cofactor-binding domain"/>
    <property type="match status" value="1"/>
</dbReference>
<feature type="binding site" evidence="8">
    <location>
        <begin position="379"/>
        <end position="383"/>
    </location>
    <ligand>
        <name>FAD</name>
        <dbReference type="ChEBI" id="CHEBI:57692"/>
    </ligand>
</feature>
<feature type="binding site" evidence="9">
    <location>
        <position position="181"/>
    </location>
    <ligand>
        <name>[2Fe-2S] cluster</name>
        <dbReference type="ChEBI" id="CHEBI:190135"/>
        <label>2</label>
    </ligand>
</feature>
<evidence type="ECO:0000256" key="3">
    <source>
        <dbReference type="ARBA" id="ARBA00022505"/>
    </source>
</evidence>
<feature type="binding site" evidence="9">
    <location>
        <position position="183"/>
    </location>
    <ligand>
        <name>[2Fe-2S] cluster</name>
        <dbReference type="ChEBI" id="CHEBI:190135"/>
        <label>2</label>
    </ligand>
</feature>
<feature type="binding site" evidence="9">
    <location>
        <position position="843"/>
    </location>
    <ligand>
        <name>Mo-molybdopterin</name>
        <dbReference type="ChEBI" id="CHEBI:71302"/>
    </ligand>
    <ligandPart>
        <name>Mo</name>
        <dbReference type="ChEBI" id="CHEBI:28685"/>
    </ligandPart>
</feature>
<dbReference type="InterPro" id="IPR016166">
    <property type="entry name" value="FAD-bd_PCMH"/>
</dbReference>
<keyword evidence="4 9" id="KW-0001">2Fe-2S</keyword>
<feature type="binding site" evidence="9">
    <location>
        <position position="988"/>
    </location>
    <ligand>
        <name>Mo-molybdopterin</name>
        <dbReference type="ChEBI" id="CHEBI:71302"/>
    </ligand>
    <ligandPart>
        <name>Mo</name>
        <dbReference type="ChEBI" id="CHEBI:28685"/>
    </ligandPart>
</feature>
<dbReference type="InterPro" id="IPR002346">
    <property type="entry name" value="Mopterin_DH_FAD-bd"/>
</dbReference>
<dbReference type="GO" id="GO:0005506">
    <property type="term" value="F:iron ion binding"/>
    <property type="evidence" value="ECO:0007669"/>
    <property type="project" value="InterPro"/>
</dbReference>
<dbReference type="InterPro" id="IPR008274">
    <property type="entry name" value="AldOxase/xan_DH_MoCoBD1"/>
</dbReference>
<dbReference type="InterPro" id="IPR016208">
    <property type="entry name" value="Ald_Oxase/xanthine_DH-like"/>
</dbReference>
<dbReference type="Gene3D" id="3.30.465.10">
    <property type="match status" value="1"/>
</dbReference>
<dbReference type="SUPFAM" id="SSF55447">
    <property type="entry name" value="CO dehydrogenase flavoprotein C-terminal domain-like"/>
    <property type="match status" value="1"/>
</dbReference>
<evidence type="ECO:0000256" key="9">
    <source>
        <dbReference type="PIRSR" id="PIRSR000127-3"/>
    </source>
</evidence>
<keyword evidence="3 9" id="KW-0500">Molybdenum</keyword>
<feature type="binding site" evidence="9">
    <location>
        <position position="73"/>
    </location>
    <ligand>
        <name>[2Fe-2S] cluster</name>
        <dbReference type="ChEBI" id="CHEBI:190135"/>
        <label>1</label>
    </ligand>
</feature>
<dbReference type="PANTHER" id="PTHR11908:SF132">
    <property type="entry name" value="ALDEHYDE OXIDASE 1-RELATED"/>
    <property type="match status" value="1"/>
</dbReference>
<dbReference type="SUPFAM" id="SSF54665">
    <property type="entry name" value="CO dehydrogenase molybdoprotein N-domain-like"/>
    <property type="match status" value="1"/>
</dbReference>
<dbReference type="Gene3D" id="1.10.150.120">
    <property type="entry name" value="[2Fe-2S]-binding domain"/>
    <property type="match status" value="1"/>
</dbReference>
<evidence type="ECO:0000256" key="1">
    <source>
        <dbReference type="ARBA" id="ARBA00001974"/>
    </source>
</evidence>
<keyword evidence="9" id="KW-0479">Metal-binding</keyword>
<dbReference type="InterPro" id="IPR002888">
    <property type="entry name" value="2Fe-2S-bd"/>
</dbReference>
<dbReference type="Pfam" id="PF00111">
    <property type="entry name" value="Fer2"/>
    <property type="match status" value="1"/>
</dbReference>
<dbReference type="Pfam" id="PF01799">
    <property type="entry name" value="Fer2_2"/>
    <property type="match status" value="1"/>
</dbReference>
<evidence type="ECO:0000256" key="2">
    <source>
        <dbReference type="ARBA" id="ARBA00006849"/>
    </source>
</evidence>
<evidence type="ECO:0000256" key="6">
    <source>
        <dbReference type="ARBA" id="ARBA00023014"/>
    </source>
</evidence>
<evidence type="ECO:0000256" key="7">
    <source>
        <dbReference type="PIRSR" id="PIRSR000127-1"/>
    </source>
</evidence>
<dbReference type="EMBL" id="GBEZ01012734">
    <property type="protein sequence ID" value="JAC73183.1"/>
    <property type="molecule type" value="Transcribed_RNA"/>
</dbReference>
<comment type="cofactor">
    <cofactor evidence="9">
        <name>[2Fe-2S] cluster</name>
        <dbReference type="ChEBI" id="CHEBI:190135"/>
    </cofactor>
    <text evidence="9">Binds 2 [2Fe-2S] clusters.</text>
</comment>
<dbReference type="Pfam" id="PF03450">
    <property type="entry name" value="CO_deh_flav_C"/>
    <property type="match status" value="1"/>
</dbReference>
<dbReference type="InterPro" id="IPR036884">
    <property type="entry name" value="2Fe-2S-bd_dom_sf"/>
</dbReference>
<feature type="binding site" evidence="8">
    <location>
        <position position="437"/>
    </location>
    <ligand>
        <name>FAD</name>
        <dbReference type="ChEBI" id="CHEBI:57692"/>
    </ligand>
</feature>
<dbReference type="InterPro" id="IPR005107">
    <property type="entry name" value="CO_DH_flav_C"/>
</dbReference>
<feature type="domain" description="FAD-binding PCMH-type" evidence="11">
    <location>
        <begin position="241"/>
        <end position="447"/>
    </location>
</feature>
<protein>
    <submittedName>
        <fullName evidence="12">Xanthine dehydrogenase oxidase-like</fullName>
    </submittedName>
</protein>
<name>A0A061RMI4_9CHLO</name>
<dbReference type="GO" id="GO:0071949">
    <property type="term" value="F:FAD binding"/>
    <property type="evidence" value="ECO:0007669"/>
    <property type="project" value="InterPro"/>
</dbReference>
<dbReference type="GO" id="GO:0016491">
    <property type="term" value="F:oxidoreductase activity"/>
    <property type="evidence" value="ECO:0007669"/>
    <property type="project" value="UniProtKB-KW"/>
</dbReference>
<sequence length="1397" mass="145646">MSYANNDQLDWVGISVSDIAGIRHTQKVQEPEYITELVCWINGSKHTVSNPKPTKLLIEFLHENGLTGAKLACGEGGCGCCTVTLAFPEAGGGTSVLPINACLWPLCALDGCVVTTVEGIGSQKQGLHPIQEAVSLHNGSQCGYCTPGWVMSMYGLMEGPGPEGDLPTAREIEAHFDGNLCRCTGYRPILDAFKGFAGGHGGCGELADIEDCAAYRRSPPLPRAVAKEAAERRGLPLHFVDASTGEEWYRPTSLPGLAVLRSRLAAEGKESRLVCAATSAGVRKYYTGAGGGRPYEQHPRPGEEAPVAIDLRGIPELRGSSASTGGLSAGAAVTLSELIGLLDGASQKGGAEGDPRPVWATLARHLRRVANVQVRNAASWAGNLALARACPGFPSDLATILAAARASVEVGSAEDSGITTSHPVEDYVTGRAPDGLLVAITIPPPAQASGDAGRHSLFQTYKTASRHVNAAAIVNAALWAERDREGRVCAARAVFNGLTGSLLRAKAVEKALVGTPLDEAALGVAMAALEQDVAAAGGVAEDGLHSPGYRMGLTRSYLYKFFLEAQGSLPPELSSALVPFVAAEDRGLSEGTQVYGAGDPSLEPVGEAIPKLRARLQATGEAEYASTARSLAGELHAALVYSHTAARRLLAVDPTDALRAPGAVAFFGKPDIPGANRLASEEEPVFFGAGDVVPAVGCLLGIVVARSASEARAAAKVVRQCFEPESRSCPQPEAVAQLSDARRRRAPESGTKATAAALQRHASSRGSLRGAMRTAAARPSPLSVCIGDPRARVGERRASSGASGGAVSGSLETGGQKHFYMETQSCFVVPKDDGGLEVLASTQSVSLTQQVVARVLDMAEHRVVIKVGQAGGGFGGKLTRGLAIAAACGVAASALGVPVRAHNERLDDLVMTGGREAISADYTAAFTGDGIVEALEMELHGDVGWNPGDGAGSLAMAVGFSDSAYFTEHFSCKATPFRTDCAASTPTRAPGVIQSVLVHEAALEHVARELGLPMEEVQERNFYKPGQKTPFGVRIGTEAHNWPLPGMWRELKEKARFRERKEAAGAFNAANRWRKRGIAMTPVRYGIDDSSARSSALVSAYPDGSVLLSHGGCEIGQGINTKAAQAAALTLGVPMESIRIDATDTSKVPYNSPTGGSTTSETIAKAVEDGCATLRERLAPYLAGGAAFAEAVAAAAEDGVPLSCVGSWVAAPAGDTYSTCGVACSEVEIDVLTGEAQVLATDILMDLGTSLNPAIDIGQLEGGFMMSLGFLLTEEVAYDEAAQPLSLGTWRYKIPSAHDIPLKLNVELYDRPNPSGVFKSKASAEPPMPLAASVYFAVKEAIYAARADVGEVGWFSLRTPVTVEAIQAACCVDPAQFSTVGPSSFELLASSSRCNSD</sequence>
<proteinExistence type="inferred from homology"/>
<feature type="active site" description="Proton acceptor" evidence="7">
    <location>
        <position position="1325"/>
    </location>
</feature>
<dbReference type="Pfam" id="PF02738">
    <property type="entry name" value="MoCoBD_1"/>
    <property type="match status" value="1"/>
</dbReference>
<dbReference type="SMART" id="SM01092">
    <property type="entry name" value="CO_deh_flav_C"/>
    <property type="match status" value="1"/>
</dbReference>
<accession>A0A061RMI4</accession>
<dbReference type="PROSITE" id="PS51387">
    <property type="entry name" value="FAD_PCMH"/>
    <property type="match status" value="1"/>
</dbReference>
<dbReference type="Pfam" id="PF20256">
    <property type="entry name" value="MoCoBD_2"/>
    <property type="match status" value="1"/>
</dbReference>
<feature type="binding site" evidence="9">
    <location>
        <position position="145"/>
    </location>
    <ligand>
        <name>[2Fe-2S] cluster</name>
        <dbReference type="ChEBI" id="CHEBI:190135"/>
        <label>2</label>
    </ligand>
</feature>
<dbReference type="InterPro" id="IPR012675">
    <property type="entry name" value="Beta-grasp_dom_sf"/>
</dbReference>
<evidence type="ECO:0000259" key="11">
    <source>
        <dbReference type="PROSITE" id="PS51387"/>
    </source>
</evidence>
<feature type="binding site" evidence="8">
    <location>
        <position position="462"/>
    </location>
    <ligand>
        <name>FAD</name>
        <dbReference type="ChEBI" id="CHEBI:57692"/>
    </ligand>
</feature>
<dbReference type="Pfam" id="PF01315">
    <property type="entry name" value="Ald_Xan_dh_C"/>
    <property type="match status" value="1"/>
</dbReference>
<dbReference type="InterPro" id="IPR036856">
    <property type="entry name" value="Ald_Oxase/Xan_DH_a/b_sf"/>
</dbReference>
<evidence type="ECO:0000256" key="8">
    <source>
        <dbReference type="PIRSR" id="PIRSR000127-2"/>
    </source>
</evidence>
<feature type="binding site" evidence="9">
    <location>
        <position position="78"/>
    </location>
    <ligand>
        <name>[2Fe-2S] cluster</name>
        <dbReference type="ChEBI" id="CHEBI:190135"/>
        <label>1</label>
    </ligand>
</feature>
<keyword evidence="6 9" id="KW-0411">Iron-sulfur</keyword>
<comment type="cofactor">
    <cofactor evidence="9">
        <name>Mo-molybdopterin</name>
        <dbReference type="ChEBI" id="CHEBI:71302"/>
    </cofactor>
    <text evidence="9">Binds 1 Mo-molybdopterin (Mo-MPT) cofactor per subunit.</text>
</comment>
<evidence type="ECO:0000313" key="12">
    <source>
        <dbReference type="EMBL" id="JAC73183.1"/>
    </source>
</evidence>
<organism evidence="12">
    <name type="scientific">Tetraselmis sp. GSL018</name>
    <dbReference type="NCBI Taxonomy" id="582737"/>
    <lineage>
        <taxon>Eukaryota</taxon>
        <taxon>Viridiplantae</taxon>
        <taxon>Chlorophyta</taxon>
        <taxon>core chlorophytes</taxon>
        <taxon>Chlorodendrophyceae</taxon>
        <taxon>Chlorodendrales</taxon>
        <taxon>Chlorodendraceae</taxon>
        <taxon>Tetraselmis</taxon>
    </lineage>
</organism>
<dbReference type="Gene3D" id="3.30.365.10">
    <property type="entry name" value="Aldehyde oxidase/xanthine dehydrogenase, molybdopterin binding domain"/>
    <property type="match status" value="4"/>
</dbReference>
<keyword evidence="9" id="KW-0408">Iron</keyword>
<dbReference type="InterPro" id="IPR016169">
    <property type="entry name" value="FAD-bd_PCMH_sub2"/>
</dbReference>
<dbReference type="GO" id="GO:0051537">
    <property type="term" value="F:2 iron, 2 sulfur cluster binding"/>
    <property type="evidence" value="ECO:0007669"/>
    <property type="project" value="UniProtKB-KW"/>
</dbReference>
<dbReference type="FunFam" id="3.30.365.10:FF:000001">
    <property type="entry name" value="Xanthine dehydrogenase oxidase"/>
    <property type="match status" value="1"/>
</dbReference>
<dbReference type="Gene3D" id="3.90.1170.50">
    <property type="entry name" value="Aldehyde oxidase/xanthine dehydrogenase, a/b hammerhead"/>
    <property type="match status" value="1"/>
</dbReference>
<dbReference type="Gene3D" id="3.30.390.50">
    <property type="entry name" value="CO dehydrogenase flavoprotein, C-terminal domain"/>
    <property type="match status" value="1"/>
</dbReference>
<dbReference type="InterPro" id="IPR036010">
    <property type="entry name" value="2Fe-2S_ferredoxin-like_sf"/>
</dbReference>
<feature type="region of interest" description="Disordered" evidence="10">
    <location>
        <begin position="727"/>
        <end position="768"/>
    </location>
</feature>
<comment type="similarity">
    <text evidence="2">Belongs to the xanthine dehydrogenase family.</text>
</comment>
<evidence type="ECO:0000256" key="4">
    <source>
        <dbReference type="ARBA" id="ARBA00022714"/>
    </source>
</evidence>
<dbReference type="SMART" id="SM01008">
    <property type="entry name" value="Ald_Xan_dh_C"/>
    <property type="match status" value="1"/>
</dbReference>
<keyword evidence="5" id="KW-0560">Oxidoreductase</keyword>
<dbReference type="PIRSF" id="PIRSF000127">
    <property type="entry name" value="Xanthine_DH"/>
    <property type="match status" value="1"/>
</dbReference>
<feature type="binding site" evidence="9">
    <location>
        <position position="102"/>
    </location>
    <ligand>
        <name>[2Fe-2S] cluster</name>
        <dbReference type="ChEBI" id="CHEBI:190135"/>
        <label>1</label>
    </ligand>
</feature>
<keyword evidence="8" id="KW-0285">Flavoprotein</keyword>
<gene>
    <name evidence="12" type="ORF">TSPGSL018_29518</name>
</gene>
<dbReference type="InterPro" id="IPR000674">
    <property type="entry name" value="Ald_Oxase/Xan_DH_a/b"/>
</dbReference>
<evidence type="ECO:0000256" key="5">
    <source>
        <dbReference type="ARBA" id="ARBA00023002"/>
    </source>
</evidence>
<reference evidence="12" key="1">
    <citation type="submission" date="2014-05" db="EMBL/GenBank/DDBJ databases">
        <title>The transcriptome of the halophilic microalga Tetraselmis sp. GSL018 isolated from the Great Salt Lake, Utah.</title>
        <authorList>
            <person name="Jinkerson R.E."/>
            <person name="D'Adamo S."/>
            <person name="Posewitz M.C."/>
        </authorList>
    </citation>
    <scope>NUCLEOTIDE SEQUENCE</scope>
    <source>
        <strain evidence="12">GSL018</strain>
    </source>
</reference>
<dbReference type="PANTHER" id="PTHR11908">
    <property type="entry name" value="XANTHINE DEHYDROGENASE"/>
    <property type="match status" value="1"/>
</dbReference>
<dbReference type="InterPro" id="IPR036683">
    <property type="entry name" value="CO_DH_flav_C_dom_sf"/>
</dbReference>
<dbReference type="SUPFAM" id="SSF56176">
    <property type="entry name" value="FAD-binding/transporter-associated domain-like"/>
    <property type="match status" value="1"/>
</dbReference>
<dbReference type="InterPro" id="IPR037165">
    <property type="entry name" value="AldOxase/xan_DH_Mopterin-bd_sf"/>
</dbReference>
<dbReference type="SUPFAM" id="SSF54292">
    <property type="entry name" value="2Fe-2S ferredoxin-like"/>
    <property type="match status" value="1"/>
</dbReference>
<feature type="binding site" evidence="9">
    <location>
        <position position="81"/>
    </location>
    <ligand>
        <name>[2Fe-2S] cluster</name>
        <dbReference type="ChEBI" id="CHEBI:190135"/>
        <label>1</label>
    </ligand>
</feature>
<keyword evidence="8" id="KW-0274">FAD</keyword>
<dbReference type="Pfam" id="PF00941">
    <property type="entry name" value="FAD_binding_5"/>
    <property type="match status" value="1"/>
</dbReference>
<dbReference type="InterPro" id="IPR046867">
    <property type="entry name" value="AldOxase/xan_DH_MoCoBD2"/>
</dbReference>
<dbReference type="InterPro" id="IPR001041">
    <property type="entry name" value="2Fe-2S_ferredoxin-type"/>
</dbReference>
<dbReference type="Gene3D" id="3.10.20.30">
    <property type="match status" value="1"/>
</dbReference>